<keyword evidence="2" id="KW-0813">Transport</keyword>
<feature type="transmembrane region" description="Helical" evidence="7">
    <location>
        <begin position="238"/>
        <end position="258"/>
    </location>
</feature>
<dbReference type="SUPFAM" id="SSF103473">
    <property type="entry name" value="MFS general substrate transporter"/>
    <property type="match status" value="1"/>
</dbReference>
<evidence type="ECO:0000256" key="6">
    <source>
        <dbReference type="ARBA" id="ARBA00023136"/>
    </source>
</evidence>
<keyword evidence="5 7" id="KW-1133">Transmembrane helix</keyword>
<dbReference type="OrthoDB" id="269395at2157"/>
<dbReference type="InterPro" id="IPR050171">
    <property type="entry name" value="MFS_Transporters"/>
</dbReference>
<evidence type="ECO:0000256" key="5">
    <source>
        <dbReference type="ARBA" id="ARBA00022989"/>
    </source>
</evidence>
<name>G7VD21_9CREN</name>
<keyword evidence="6 7" id="KW-0472">Membrane</keyword>
<dbReference type="HOGENOM" id="CLU_703261_0_0_2"/>
<dbReference type="InterPro" id="IPR005829">
    <property type="entry name" value="Sugar_transporter_CS"/>
</dbReference>
<dbReference type="PROSITE" id="PS00216">
    <property type="entry name" value="SUGAR_TRANSPORT_1"/>
    <property type="match status" value="1"/>
</dbReference>
<evidence type="ECO:0000256" key="7">
    <source>
        <dbReference type="SAM" id="Phobius"/>
    </source>
</evidence>
<dbReference type="EMBL" id="CP003098">
    <property type="protein sequence ID" value="AET33900.1"/>
    <property type="molecule type" value="Genomic_DNA"/>
</dbReference>
<dbReference type="KEGG" id="pyr:P186_2514"/>
<dbReference type="RefSeq" id="WP_014289725.1">
    <property type="nucleotide sequence ID" value="NC_016645.1"/>
</dbReference>
<feature type="transmembrane region" description="Helical" evidence="7">
    <location>
        <begin position="95"/>
        <end position="115"/>
    </location>
</feature>
<keyword evidence="4 7" id="KW-0812">Transmembrane</keyword>
<sequence>MAWIKRNVAILYGVGYSKGFINGFLTWYLSLKLYDWGLAVFAVVRLAAQVLDSAANLAGGYLADRIGRKPTLIITDVVYISSILCLLKPELLPLAVLLFHIADGLPTSASFVMRIESVPENWRGKIISIGPALSYASYAAGSFALGLVAASHGHTWAVYVILAISAAGLAARFLLIETARRTSTSTSLSYLRELKTVFTSRIYGRVLAVMTLLGISFAISTFIAPFLKEVVGMSEREIAMFFTLYNLVPIPISLALGHLVDKYRESIPRLMAALLLADFPFTALFALLSPAAPIFAYAMLGSVSLASIYRAALNIYVSEVFKTHRGLLVALNAVLTANLPGVATPLVAALWAALGPTPAILLVAAARLAAAAALLASYGKRSTGPPT</sequence>
<gene>
    <name evidence="8" type="ORF">P186_2514</name>
</gene>
<dbReference type="PANTHER" id="PTHR23517">
    <property type="entry name" value="RESISTANCE PROTEIN MDTM, PUTATIVE-RELATED-RELATED"/>
    <property type="match status" value="1"/>
</dbReference>
<evidence type="ECO:0000313" key="9">
    <source>
        <dbReference type="Proteomes" id="UP000005867"/>
    </source>
</evidence>
<feature type="transmembrane region" description="Helical" evidence="7">
    <location>
        <begin position="9"/>
        <end position="30"/>
    </location>
</feature>
<dbReference type="GO" id="GO:0022857">
    <property type="term" value="F:transmembrane transporter activity"/>
    <property type="evidence" value="ECO:0007669"/>
    <property type="project" value="InterPro"/>
</dbReference>
<dbReference type="Proteomes" id="UP000005867">
    <property type="component" value="Chromosome"/>
</dbReference>
<feature type="transmembrane region" description="Helical" evidence="7">
    <location>
        <begin position="329"/>
        <end position="353"/>
    </location>
</feature>
<evidence type="ECO:0008006" key="10">
    <source>
        <dbReference type="Google" id="ProtNLM"/>
    </source>
</evidence>
<evidence type="ECO:0000256" key="2">
    <source>
        <dbReference type="ARBA" id="ARBA00022448"/>
    </source>
</evidence>
<proteinExistence type="predicted"/>
<feature type="transmembrane region" description="Helical" evidence="7">
    <location>
        <begin position="127"/>
        <end position="150"/>
    </location>
</feature>
<comment type="subcellular location">
    <subcellularLocation>
        <location evidence="1">Cell membrane</location>
        <topology evidence="1">Multi-pass membrane protein</topology>
    </subcellularLocation>
</comment>
<dbReference type="PANTHER" id="PTHR23517:SF3">
    <property type="entry name" value="INTEGRAL MEMBRANE TRANSPORT PROTEIN"/>
    <property type="match status" value="1"/>
</dbReference>
<dbReference type="eggNOG" id="arCOG00130">
    <property type="taxonomic scope" value="Archaea"/>
</dbReference>
<organism evidence="8 9">
    <name type="scientific">Pyrobaculum ferrireducens</name>
    <dbReference type="NCBI Taxonomy" id="1104324"/>
    <lineage>
        <taxon>Archaea</taxon>
        <taxon>Thermoproteota</taxon>
        <taxon>Thermoprotei</taxon>
        <taxon>Thermoproteales</taxon>
        <taxon>Thermoproteaceae</taxon>
        <taxon>Pyrobaculum</taxon>
    </lineage>
</organism>
<keyword evidence="9" id="KW-1185">Reference proteome</keyword>
<dbReference type="STRING" id="1104324.P186_2514"/>
<dbReference type="Gene3D" id="1.20.1250.20">
    <property type="entry name" value="MFS general substrate transporter like domains"/>
    <property type="match status" value="2"/>
</dbReference>
<dbReference type="InterPro" id="IPR011701">
    <property type="entry name" value="MFS"/>
</dbReference>
<dbReference type="AlphaFoldDB" id="G7VD21"/>
<evidence type="ECO:0000256" key="3">
    <source>
        <dbReference type="ARBA" id="ARBA00022475"/>
    </source>
</evidence>
<evidence type="ECO:0000256" key="4">
    <source>
        <dbReference type="ARBA" id="ARBA00022692"/>
    </source>
</evidence>
<dbReference type="BioCyc" id="PSP1104324:GJSN-2460-MONOMER"/>
<evidence type="ECO:0000313" key="8">
    <source>
        <dbReference type="EMBL" id="AET33900.1"/>
    </source>
</evidence>
<feature type="transmembrane region" description="Helical" evidence="7">
    <location>
        <begin position="294"/>
        <end position="317"/>
    </location>
</feature>
<feature type="transmembrane region" description="Helical" evidence="7">
    <location>
        <begin position="270"/>
        <end position="288"/>
    </location>
</feature>
<reference evidence="8 9" key="1">
    <citation type="journal article" date="2012" name="J. Bacteriol.">
        <title>Complete genome sequence of strain 1860, a crenarchaeon of the genus pyrobaculum able to grow with various electron acceptors.</title>
        <authorList>
            <person name="Mardanov A.V."/>
            <person name="Gumerov V.M."/>
            <person name="Slobodkina G.B."/>
            <person name="Beletsky A.V."/>
            <person name="Bonch-Osmolovskaya E.A."/>
            <person name="Ravin N.V."/>
            <person name="Skryabin K.G."/>
        </authorList>
    </citation>
    <scope>NUCLEOTIDE SEQUENCE [LARGE SCALE GENOMIC DNA]</scope>
    <source>
        <strain evidence="8 9">1860</strain>
    </source>
</reference>
<dbReference type="GeneID" id="11594116"/>
<feature type="transmembrane region" description="Helical" evidence="7">
    <location>
        <begin position="359"/>
        <end position="378"/>
    </location>
</feature>
<feature type="transmembrane region" description="Helical" evidence="7">
    <location>
        <begin position="156"/>
        <end position="175"/>
    </location>
</feature>
<keyword evidence="3" id="KW-1003">Cell membrane</keyword>
<accession>G7VD21</accession>
<feature type="transmembrane region" description="Helical" evidence="7">
    <location>
        <begin position="202"/>
        <end position="226"/>
    </location>
</feature>
<dbReference type="Pfam" id="PF07690">
    <property type="entry name" value="MFS_1"/>
    <property type="match status" value="1"/>
</dbReference>
<protein>
    <recommendedName>
        <fullName evidence="10">Major facilitator superfamily MFS_1</fullName>
    </recommendedName>
</protein>
<evidence type="ECO:0000256" key="1">
    <source>
        <dbReference type="ARBA" id="ARBA00004651"/>
    </source>
</evidence>
<dbReference type="GO" id="GO:0005886">
    <property type="term" value="C:plasma membrane"/>
    <property type="evidence" value="ECO:0007669"/>
    <property type="project" value="UniProtKB-SubCell"/>
</dbReference>
<dbReference type="InterPro" id="IPR036259">
    <property type="entry name" value="MFS_trans_sf"/>
</dbReference>